<accession>A0A7M5UR19</accession>
<dbReference type="AlphaFoldDB" id="A0A7M5UR19"/>
<proteinExistence type="predicted"/>
<evidence type="ECO:0000313" key="1">
    <source>
        <dbReference type="EnsemblMetazoa" id="CLYHEMP002779.1"/>
    </source>
</evidence>
<evidence type="ECO:0000313" key="2">
    <source>
        <dbReference type="Proteomes" id="UP000594262"/>
    </source>
</evidence>
<protein>
    <submittedName>
        <fullName evidence="1">Uncharacterized protein</fullName>
    </submittedName>
</protein>
<sequence length="111" mass="12300">MDGFEMDHDQLLAEILQDYDLLPRFPTHIDGKMLDHVWTYKELSNQYYIEVIRKCVNLSDHDGIKLSLSANARTEIARTETASCVMPARVKGGYKGGGGQGVILTLSGLTG</sequence>
<reference evidence="1" key="1">
    <citation type="submission" date="2021-01" db="UniProtKB">
        <authorList>
            <consortium name="EnsemblMetazoa"/>
        </authorList>
    </citation>
    <scope>IDENTIFICATION</scope>
</reference>
<dbReference type="Proteomes" id="UP000594262">
    <property type="component" value="Unplaced"/>
</dbReference>
<name>A0A7M5UR19_9CNID</name>
<dbReference type="EnsemblMetazoa" id="CLYHEMT002779.1">
    <property type="protein sequence ID" value="CLYHEMP002779.1"/>
    <property type="gene ID" value="CLYHEMG002779"/>
</dbReference>
<keyword evidence="2" id="KW-1185">Reference proteome</keyword>
<organism evidence="1 2">
    <name type="scientific">Clytia hemisphaerica</name>
    <dbReference type="NCBI Taxonomy" id="252671"/>
    <lineage>
        <taxon>Eukaryota</taxon>
        <taxon>Metazoa</taxon>
        <taxon>Cnidaria</taxon>
        <taxon>Hydrozoa</taxon>
        <taxon>Hydroidolina</taxon>
        <taxon>Leptothecata</taxon>
        <taxon>Obeliida</taxon>
        <taxon>Clytiidae</taxon>
        <taxon>Clytia</taxon>
    </lineage>
</organism>